<dbReference type="EMBL" id="ML976985">
    <property type="protein sequence ID" value="KAF1959113.1"/>
    <property type="molecule type" value="Genomic_DNA"/>
</dbReference>
<protein>
    <submittedName>
        <fullName evidence="3">Uncharacterized protein</fullName>
    </submittedName>
</protein>
<feature type="compositionally biased region" description="Basic and acidic residues" evidence="1">
    <location>
        <begin position="1060"/>
        <end position="1069"/>
    </location>
</feature>
<accession>A0A6A5U1S9</accession>
<feature type="region of interest" description="Disordered" evidence="1">
    <location>
        <begin position="1021"/>
        <end position="1096"/>
    </location>
</feature>
<keyword evidence="4" id="KW-1185">Reference proteome</keyword>
<feature type="compositionally biased region" description="Polar residues" evidence="1">
    <location>
        <begin position="461"/>
        <end position="471"/>
    </location>
</feature>
<feature type="compositionally biased region" description="Basic and acidic residues" evidence="1">
    <location>
        <begin position="1021"/>
        <end position="1037"/>
    </location>
</feature>
<evidence type="ECO:0000313" key="3">
    <source>
        <dbReference type="EMBL" id="KAF1959113.1"/>
    </source>
</evidence>
<feature type="compositionally biased region" description="Polar residues" evidence="1">
    <location>
        <begin position="678"/>
        <end position="693"/>
    </location>
</feature>
<keyword evidence="2" id="KW-0732">Signal</keyword>
<reference evidence="3" key="1">
    <citation type="journal article" date="2020" name="Stud. Mycol.">
        <title>101 Dothideomycetes genomes: a test case for predicting lifestyles and emergence of pathogens.</title>
        <authorList>
            <person name="Haridas S."/>
            <person name="Albert R."/>
            <person name="Binder M."/>
            <person name="Bloem J."/>
            <person name="Labutti K."/>
            <person name="Salamov A."/>
            <person name="Andreopoulos B."/>
            <person name="Baker S."/>
            <person name="Barry K."/>
            <person name="Bills G."/>
            <person name="Bluhm B."/>
            <person name="Cannon C."/>
            <person name="Castanera R."/>
            <person name="Culley D."/>
            <person name="Daum C."/>
            <person name="Ezra D."/>
            <person name="Gonzalez J."/>
            <person name="Henrissat B."/>
            <person name="Kuo A."/>
            <person name="Liang C."/>
            <person name="Lipzen A."/>
            <person name="Lutzoni F."/>
            <person name="Magnuson J."/>
            <person name="Mondo S."/>
            <person name="Nolan M."/>
            <person name="Ohm R."/>
            <person name="Pangilinan J."/>
            <person name="Park H.-J."/>
            <person name="Ramirez L."/>
            <person name="Alfaro M."/>
            <person name="Sun H."/>
            <person name="Tritt A."/>
            <person name="Yoshinaga Y."/>
            <person name="Zwiers L.-H."/>
            <person name="Turgeon B."/>
            <person name="Goodwin S."/>
            <person name="Spatafora J."/>
            <person name="Crous P."/>
            <person name="Grigoriev I."/>
        </authorList>
    </citation>
    <scope>NUCLEOTIDE SEQUENCE</scope>
    <source>
        <strain evidence="3">CBS 675.92</strain>
    </source>
</reference>
<name>A0A6A5U1S9_9PLEO</name>
<feature type="region of interest" description="Disordered" evidence="1">
    <location>
        <begin position="859"/>
        <end position="883"/>
    </location>
</feature>
<sequence>MSRHFASILVCVLLALDVITPTTRPPLRACRWNFSLLRRLPNFRPSQSRPDSQILPHLTLAMPSLGDLHCFIELAGSRRKLQEFGTSYADGTVETFVAVPNRPQPFRIRLQSTKFIAPGLSMHVFIDGVYQCNRNRQHLKHRTPPDKRSLVDFCVRQKEERQKDGTMIARDWRFEKLNIEENIGCIEVVVLRCVGTRSATSAVKNGFLKPTQLDGAYDESPSEDDHPTIMHLDGTYDDPGYCNGLDGTPGDMGYASSRPHYDDRTWYQLRNAVRPLGSYTAPAPSATGVPTSPYSATGGQQDIWGPNVSPAWGSNAGMTTGFQYGNGPIPHHRRAAPPPTSSVIGQNPNADPLGAGHLDDLLNSMGNGASEAYRATSVGGWGANASQPSQHLPGAWPSSPYEGNVPLDLPNAATGTVGAGWEAPASVAQNTQWNAPTIVAPSLASNTNGWNSGSVATSINSNNTWGSSGHNNARESSNHSRAQSITSGTVSWGDETVRPSSPGAWSGRPSRNFVWRNSNDSESEINSSLSTVKPESSISAFAPTAPRSIHTNPYVPVFAPTASTSPSKLLVSADISPFGPRLLNLNSLDSSSLHQARKAYADYMAEKVNEMKLEESVKAEKAKSEHSAKEQGAGSKSAWGGIASLWGAGEPDDTKTLPAKTVVTVDDDWSQPEKKANGEQTSGWASQEKSTTGEGWYDITEHGQAQKNFCPDNKPASVKASGKGWYDIDSDDEAKNDPWATRKPASVVKGQTVPTKPKEDNDEQGTMALLKDALKGIVGQKDPENDNGWSTKSNKNNRKTSPTAWDTVSKLKPASPDWKAAFAPGWNLSADAPKPSPAVVEPNTRKSRLANYHKNRLSNFPPSADSSAKKHWQFPQKPSSPPKGVNLIPEGFHDKVPAEPAHKISKDTARAKGLEHQVRVGEGVRYGHAVGRPEYVDRFDKPYAVFRFKYRSPAYLQTLFGEEIPSTTVDALTFIPDLKVPTSSDKHTEKHKPRCVSKETLEQLPRDALVDSVLKLHTKMEAQKHAKHSENGTEKWVVRHSGSAEEDEKEKRRKKHRSGRDKERKHKENGGWGDNLNGRKAKSDEGGVTWGMGGWA</sequence>
<organism evidence="3 4">
    <name type="scientific">Byssothecium circinans</name>
    <dbReference type="NCBI Taxonomy" id="147558"/>
    <lineage>
        <taxon>Eukaryota</taxon>
        <taxon>Fungi</taxon>
        <taxon>Dikarya</taxon>
        <taxon>Ascomycota</taxon>
        <taxon>Pezizomycotina</taxon>
        <taxon>Dothideomycetes</taxon>
        <taxon>Pleosporomycetidae</taxon>
        <taxon>Pleosporales</taxon>
        <taxon>Massarineae</taxon>
        <taxon>Massarinaceae</taxon>
        <taxon>Byssothecium</taxon>
    </lineage>
</organism>
<proteinExistence type="predicted"/>
<gene>
    <name evidence="3" type="ORF">CC80DRAFT_533333</name>
</gene>
<feature type="signal peptide" evidence="2">
    <location>
        <begin position="1"/>
        <end position="21"/>
    </location>
</feature>
<feature type="compositionally biased region" description="Polar residues" evidence="1">
    <location>
        <begin position="787"/>
        <end position="806"/>
    </location>
</feature>
<feature type="region of interest" description="Disordered" evidence="1">
    <location>
        <begin position="617"/>
        <end position="764"/>
    </location>
</feature>
<feature type="region of interest" description="Disordered" evidence="1">
    <location>
        <begin position="777"/>
        <end position="812"/>
    </location>
</feature>
<dbReference type="AlphaFoldDB" id="A0A6A5U1S9"/>
<evidence type="ECO:0000256" key="2">
    <source>
        <dbReference type="SAM" id="SignalP"/>
    </source>
</evidence>
<feature type="chain" id="PRO_5025406068" evidence="2">
    <location>
        <begin position="22"/>
        <end position="1096"/>
    </location>
</feature>
<feature type="compositionally biased region" description="Basic and acidic residues" evidence="1">
    <location>
        <begin position="617"/>
        <end position="629"/>
    </location>
</feature>
<feature type="region of interest" description="Disordered" evidence="1">
    <location>
        <begin position="461"/>
        <end position="512"/>
    </location>
</feature>
<evidence type="ECO:0000313" key="4">
    <source>
        <dbReference type="Proteomes" id="UP000800035"/>
    </source>
</evidence>
<feature type="compositionally biased region" description="Polar residues" evidence="1">
    <location>
        <begin position="479"/>
        <end position="490"/>
    </location>
</feature>
<dbReference type="OrthoDB" id="5423516at2759"/>
<dbReference type="Proteomes" id="UP000800035">
    <property type="component" value="Unassembled WGS sequence"/>
</dbReference>
<evidence type="ECO:0000256" key="1">
    <source>
        <dbReference type="SAM" id="MobiDB-lite"/>
    </source>
</evidence>